<evidence type="ECO:0000313" key="8">
    <source>
        <dbReference type="Proteomes" id="UP000249829"/>
    </source>
</evidence>
<dbReference type="InterPro" id="IPR000719">
    <property type="entry name" value="Prot_kinase_dom"/>
</dbReference>
<feature type="domain" description="Protein kinase" evidence="6">
    <location>
        <begin position="52"/>
        <end position="360"/>
    </location>
</feature>
<dbReference type="STRING" id="1450538.A0A2V5GUN5"/>
<evidence type="ECO:0000256" key="2">
    <source>
        <dbReference type="ARBA" id="ARBA00022741"/>
    </source>
</evidence>
<dbReference type="InterPro" id="IPR011009">
    <property type="entry name" value="Kinase-like_dom_sf"/>
</dbReference>
<keyword evidence="7" id="KW-0808">Transferase</keyword>
<dbReference type="Pfam" id="PF00069">
    <property type="entry name" value="Pkinase"/>
    <property type="match status" value="1"/>
</dbReference>
<dbReference type="AlphaFoldDB" id="A0A2V5GUN5"/>
<dbReference type="GO" id="GO:0005524">
    <property type="term" value="F:ATP binding"/>
    <property type="evidence" value="ECO:0007669"/>
    <property type="project" value="UniProtKB-UniRule"/>
</dbReference>
<dbReference type="PROSITE" id="PS00107">
    <property type="entry name" value="PROTEIN_KINASE_ATP"/>
    <property type="match status" value="1"/>
</dbReference>
<dbReference type="PANTHER" id="PTHR11909">
    <property type="entry name" value="CASEIN KINASE-RELATED"/>
    <property type="match status" value="1"/>
</dbReference>
<protein>
    <recommendedName>
        <fullName evidence="1">non-specific serine/threonine protein kinase</fullName>
        <ecNumber evidence="1">2.7.11.1</ecNumber>
    </recommendedName>
</protein>
<evidence type="ECO:0000259" key="6">
    <source>
        <dbReference type="PROSITE" id="PS50011"/>
    </source>
</evidence>
<dbReference type="PROSITE" id="PS00108">
    <property type="entry name" value="PROTEIN_KINASE_ST"/>
    <property type="match status" value="1"/>
</dbReference>
<dbReference type="GO" id="GO:0004674">
    <property type="term" value="F:protein serine/threonine kinase activity"/>
    <property type="evidence" value="ECO:0007669"/>
    <property type="project" value="UniProtKB-KW"/>
</dbReference>
<dbReference type="PROSITE" id="PS50011">
    <property type="entry name" value="PROTEIN_KINASE_DOM"/>
    <property type="match status" value="1"/>
</dbReference>
<evidence type="ECO:0000256" key="3">
    <source>
        <dbReference type="ARBA" id="ARBA00022840"/>
    </source>
</evidence>
<name>A0A2V5GUN5_ASPV1</name>
<evidence type="ECO:0000256" key="1">
    <source>
        <dbReference type="ARBA" id="ARBA00012513"/>
    </source>
</evidence>
<sequence>MSIIRPANYTENPYADRATRKALHLKLPRHRNTGDSNNSLTINQNITVANRFKLLRYLGGGGYGEVFLAQDLQAKATVALKLEPLSTRDTLEQEYTTYTAIKGPGIPKVYFYHPSIDDYRLLAIELLGPTLEDLFNYCHRQFTLKTVLMIADQLLLRMQHIHAAGYIHQDIKPENLLMGRGRRGNTLYINDFGLAKKKFVSRRNVKCYRGKLEKDVVGTVVYASRAAHSRHYQTYRDDMECVGYTLVEFLQGELPWEYLGHSKHRPIGEAKSRITVQELCRGLPEEFEWYFDHVNGLRYNQLPDYELLRGWFRKLFARRRFEWDNVFDWTEKRFHELRAEYRVVEEGEDEDEDGDEDYVD</sequence>
<evidence type="ECO:0000256" key="5">
    <source>
        <dbReference type="RuleBase" id="RU000304"/>
    </source>
</evidence>
<dbReference type="Gene3D" id="1.10.510.10">
    <property type="entry name" value="Transferase(Phosphotransferase) domain 1"/>
    <property type="match status" value="1"/>
</dbReference>
<proteinExistence type="inferred from homology"/>
<keyword evidence="8" id="KW-1185">Reference proteome</keyword>
<dbReference type="EMBL" id="KZ825205">
    <property type="protein sequence ID" value="PYI14691.1"/>
    <property type="molecule type" value="Genomic_DNA"/>
</dbReference>
<evidence type="ECO:0000313" key="7">
    <source>
        <dbReference type="EMBL" id="PYI14691.1"/>
    </source>
</evidence>
<dbReference type="InterPro" id="IPR050235">
    <property type="entry name" value="CK1_Ser-Thr_kinase"/>
</dbReference>
<organism evidence="7 8">
    <name type="scientific">Aspergillus violaceofuscus (strain CBS 115571)</name>
    <dbReference type="NCBI Taxonomy" id="1450538"/>
    <lineage>
        <taxon>Eukaryota</taxon>
        <taxon>Fungi</taxon>
        <taxon>Dikarya</taxon>
        <taxon>Ascomycota</taxon>
        <taxon>Pezizomycotina</taxon>
        <taxon>Eurotiomycetes</taxon>
        <taxon>Eurotiomycetidae</taxon>
        <taxon>Eurotiales</taxon>
        <taxon>Aspergillaceae</taxon>
        <taxon>Aspergillus</taxon>
    </lineage>
</organism>
<keyword evidence="2 4" id="KW-0547">Nucleotide-binding</keyword>
<dbReference type="EC" id="2.7.11.1" evidence="1"/>
<dbReference type="InterPro" id="IPR017441">
    <property type="entry name" value="Protein_kinase_ATP_BS"/>
</dbReference>
<dbReference type="OMA" id="NDYAPRA"/>
<keyword evidence="5" id="KW-0723">Serine/threonine-protein kinase</keyword>
<keyword evidence="3 4" id="KW-0067">ATP-binding</keyword>
<dbReference type="SUPFAM" id="SSF56112">
    <property type="entry name" value="Protein kinase-like (PK-like)"/>
    <property type="match status" value="1"/>
</dbReference>
<accession>A0A2V5GUN5</accession>
<dbReference type="SMART" id="SM00220">
    <property type="entry name" value="S_TKc"/>
    <property type="match status" value="1"/>
</dbReference>
<gene>
    <name evidence="7" type="ORF">BO99DRAFT_344441</name>
</gene>
<evidence type="ECO:0000256" key="4">
    <source>
        <dbReference type="PROSITE-ProRule" id="PRU10141"/>
    </source>
</evidence>
<feature type="binding site" evidence="4">
    <location>
        <position position="81"/>
    </location>
    <ligand>
        <name>ATP</name>
        <dbReference type="ChEBI" id="CHEBI:30616"/>
    </ligand>
</feature>
<dbReference type="Proteomes" id="UP000249829">
    <property type="component" value="Unassembled WGS sequence"/>
</dbReference>
<keyword evidence="7" id="KW-0418">Kinase</keyword>
<comment type="similarity">
    <text evidence="5">Belongs to the protein kinase superfamily.</text>
</comment>
<dbReference type="InterPro" id="IPR008271">
    <property type="entry name" value="Ser/Thr_kinase_AS"/>
</dbReference>
<reference evidence="7 8" key="1">
    <citation type="submission" date="2018-02" db="EMBL/GenBank/DDBJ databases">
        <title>The genomes of Aspergillus section Nigri reveals drivers in fungal speciation.</title>
        <authorList>
            <consortium name="DOE Joint Genome Institute"/>
            <person name="Vesth T.C."/>
            <person name="Nybo J."/>
            <person name="Theobald S."/>
            <person name="Brandl J."/>
            <person name="Frisvad J.C."/>
            <person name="Nielsen K.F."/>
            <person name="Lyhne E.K."/>
            <person name="Kogle M.E."/>
            <person name="Kuo A."/>
            <person name="Riley R."/>
            <person name="Clum A."/>
            <person name="Nolan M."/>
            <person name="Lipzen A."/>
            <person name="Salamov A."/>
            <person name="Henrissat B."/>
            <person name="Wiebenga A."/>
            <person name="De vries R.P."/>
            <person name="Grigoriev I.V."/>
            <person name="Mortensen U.H."/>
            <person name="Andersen M.R."/>
            <person name="Baker S.E."/>
        </authorList>
    </citation>
    <scope>NUCLEOTIDE SEQUENCE [LARGE SCALE GENOMIC DNA]</scope>
    <source>
        <strain evidence="7 8">CBS 115571</strain>
    </source>
</reference>